<proteinExistence type="predicted"/>
<dbReference type="EMBL" id="CVRI01000047">
    <property type="protein sequence ID" value="CRK97833.1"/>
    <property type="molecule type" value="Genomic_DNA"/>
</dbReference>
<gene>
    <name evidence="3" type="ORF">CLUMA_CG011209</name>
</gene>
<evidence type="ECO:0000313" key="3">
    <source>
        <dbReference type="EMBL" id="CRK97833.1"/>
    </source>
</evidence>
<reference evidence="3 4" key="1">
    <citation type="submission" date="2015-04" db="EMBL/GenBank/DDBJ databases">
        <authorList>
            <person name="Syromyatnikov M.Y."/>
            <person name="Popov V.N."/>
        </authorList>
    </citation>
    <scope>NUCLEOTIDE SEQUENCE [LARGE SCALE GENOMIC DNA]</scope>
</reference>
<sequence length="222" mass="25907">MEDAPLNNAHFYARKAESLLKLNSAEKFNSINYLEKCIECLDHALSQTQSPKAIESLKLQKNHHIKQRDLILHHYEKYKKNEQKLETTNVPFNERVINSNKIQLDLFENIDNTDTLLEELQKIHPDLQPAIELQQVNSQLNVLLYQLITQFDETIQENDILKEKIKALETEKRTKVEKKTDCSLDERHDELRLSPDAIEAHEEFAPLDLPEFDLGTLDVPKL</sequence>
<organism evidence="3 4">
    <name type="scientific">Clunio marinus</name>
    <dbReference type="NCBI Taxonomy" id="568069"/>
    <lineage>
        <taxon>Eukaryota</taxon>
        <taxon>Metazoa</taxon>
        <taxon>Ecdysozoa</taxon>
        <taxon>Arthropoda</taxon>
        <taxon>Hexapoda</taxon>
        <taxon>Insecta</taxon>
        <taxon>Pterygota</taxon>
        <taxon>Neoptera</taxon>
        <taxon>Endopterygota</taxon>
        <taxon>Diptera</taxon>
        <taxon>Nematocera</taxon>
        <taxon>Chironomoidea</taxon>
        <taxon>Chironomidae</taxon>
        <taxon>Clunio</taxon>
    </lineage>
</organism>
<dbReference type="Proteomes" id="UP000183832">
    <property type="component" value="Unassembled WGS sequence"/>
</dbReference>
<accession>A0A1J1IHB5</accession>
<dbReference type="InterPro" id="IPR039679">
    <property type="entry name" value="NRBF2"/>
</dbReference>
<dbReference type="GO" id="GO:0006914">
    <property type="term" value="P:autophagy"/>
    <property type="evidence" value="ECO:0007669"/>
    <property type="project" value="InterPro"/>
</dbReference>
<keyword evidence="4" id="KW-1185">Reference proteome</keyword>
<protein>
    <submittedName>
        <fullName evidence="3">CLUMA_CG011209, isoform A</fullName>
    </submittedName>
</protein>
<dbReference type="STRING" id="568069.A0A1J1IHB5"/>
<dbReference type="Pfam" id="PF17169">
    <property type="entry name" value="NRBF2_MIT"/>
    <property type="match status" value="1"/>
</dbReference>
<dbReference type="OrthoDB" id="3694230at2759"/>
<dbReference type="PANTHER" id="PTHR14964">
    <property type="entry name" value="NUCLEAR RECEPTOR BINDING FACTOR 2"/>
    <property type="match status" value="1"/>
</dbReference>
<evidence type="ECO:0000259" key="2">
    <source>
        <dbReference type="Pfam" id="PF17169"/>
    </source>
</evidence>
<evidence type="ECO:0000256" key="1">
    <source>
        <dbReference type="SAM" id="Coils"/>
    </source>
</evidence>
<dbReference type="InterPro" id="IPR033393">
    <property type="entry name" value="NRBF2_MIT"/>
</dbReference>
<dbReference type="Gene3D" id="1.20.58.80">
    <property type="entry name" value="Phosphotransferase system, lactose/cellobiose-type IIA subunit"/>
    <property type="match status" value="1"/>
</dbReference>
<evidence type="ECO:0000313" key="4">
    <source>
        <dbReference type="Proteomes" id="UP000183832"/>
    </source>
</evidence>
<keyword evidence="1" id="KW-0175">Coiled coil</keyword>
<dbReference type="SUPFAM" id="SSF140361">
    <property type="entry name" value="MIT domain-like"/>
    <property type="match status" value="1"/>
</dbReference>
<dbReference type="PANTHER" id="PTHR14964:SF2">
    <property type="entry name" value="NUCLEAR RECEPTOR-BINDING FACTOR 2"/>
    <property type="match status" value="1"/>
</dbReference>
<feature type="domain" description="Nuclear receptor-binding factor 2 MIT" evidence="2">
    <location>
        <begin position="3"/>
        <end position="83"/>
    </location>
</feature>
<feature type="coiled-coil region" evidence="1">
    <location>
        <begin position="151"/>
        <end position="178"/>
    </location>
</feature>
<dbReference type="AlphaFoldDB" id="A0A1J1IHB5"/>
<name>A0A1J1IHB5_9DIPT</name>